<feature type="transmembrane region" description="Helical" evidence="1">
    <location>
        <begin position="88"/>
        <end position="110"/>
    </location>
</feature>
<dbReference type="AlphaFoldDB" id="A0A914Q1K5"/>
<keyword evidence="1" id="KW-1133">Transmembrane helix</keyword>
<proteinExistence type="predicted"/>
<keyword evidence="1" id="KW-0812">Transmembrane</keyword>
<evidence type="ECO:0000313" key="2">
    <source>
        <dbReference type="Proteomes" id="UP000887578"/>
    </source>
</evidence>
<evidence type="ECO:0000256" key="1">
    <source>
        <dbReference type="SAM" id="Phobius"/>
    </source>
</evidence>
<reference evidence="3" key="1">
    <citation type="submission" date="2022-11" db="UniProtKB">
        <authorList>
            <consortium name="WormBaseParasite"/>
        </authorList>
    </citation>
    <scope>IDENTIFICATION</scope>
</reference>
<sequence length="159" mass="17764">MWNVIVNFWPLCSRHWHSTGIPIIADKTLNENEITASTHSDAQLLTSNNQFADRVVSISNLKELTVLPKTAAAASANSELLQINEAKILILLLKIISILLFLIFISNIWFNIFSNRQQPQTIPSGPSASSLEELSELRKMVVSLESKFNTFLTGAKKEL</sequence>
<name>A0A914Q1K5_9BILA</name>
<accession>A0A914Q1K5</accession>
<keyword evidence="2" id="KW-1185">Reference proteome</keyword>
<protein>
    <submittedName>
        <fullName evidence="3">VASP tetramerisation domain-containing protein</fullName>
    </submittedName>
</protein>
<keyword evidence="1" id="KW-0472">Membrane</keyword>
<dbReference type="Proteomes" id="UP000887578">
    <property type="component" value="Unplaced"/>
</dbReference>
<dbReference type="WBParaSite" id="PDA_v2.g25026.t1">
    <property type="protein sequence ID" value="PDA_v2.g25026.t1"/>
    <property type="gene ID" value="PDA_v2.g25026"/>
</dbReference>
<organism evidence="2 3">
    <name type="scientific">Panagrolaimus davidi</name>
    <dbReference type="NCBI Taxonomy" id="227884"/>
    <lineage>
        <taxon>Eukaryota</taxon>
        <taxon>Metazoa</taxon>
        <taxon>Ecdysozoa</taxon>
        <taxon>Nematoda</taxon>
        <taxon>Chromadorea</taxon>
        <taxon>Rhabditida</taxon>
        <taxon>Tylenchina</taxon>
        <taxon>Panagrolaimomorpha</taxon>
        <taxon>Panagrolaimoidea</taxon>
        <taxon>Panagrolaimidae</taxon>
        <taxon>Panagrolaimus</taxon>
    </lineage>
</organism>
<evidence type="ECO:0000313" key="3">
    <source>
        <dbReference type="WBParaSite" id="PDA_v2.g25026.t1"/>
    </source>
</evidence>